<dbReference type="Proteomes" id="UP000575241">
    <property type="component" value="Unassembled WGS sequence"/>
</dbReference>
<dbReference type="SUPFAM" id="SSF48403">
    <property type="entry name" value="Ankyrin repeat"/>
    <property type="match status" value="1"/>
</dbReference>
<dbReference type="RefSeq" id="WP_184169513.1">
    <property type="nucleotide sequence ID" value="NZ_JACHLN010000004.1"/>
</dbReference>
<evidence type="ECO:0000256" key="2">
    <source>
        <dbReference type="ARBA" id="ARBA00023043"/>
    </source>
</evidence>
<dbReference type="Gene3D" id="1.25.40.20">
    <property type="entry name" value="Ankyrin repeat-containing domain"/>
    <property type="match status" value="1"/>
</dbReference>
<organism evidence="3 4">
    <name type="scientific">Sphingomonas kyeonggiensis</name>
    <dbReference type="NCBI Taxonomy" id="1268553"/>
    <lineage>
        <taxon>Bacteria</taxon>
        <taxon>Pseudomonadati</taxon>
        <taxon>Pseudomonadota</taxon>
        <taxon>Alphaproteobacteria</taxon>
        <taxon>Sphingomonadales</taxon>
        <taxon>Sphingomonadaceae</taxon>
        <taxon>Sphingomonas</taxon>
    </lineage>
</organism>
<proteinExistence type="predicted"/>
<sequence>MPGTPIAMAELLLGLGLGLDDAAFTEGEWRATPLWFSISRGRNYPLAEYLLKRGCNPDFCLFAAAWNEDRVTIRLLLAHGADIEEGAGRGETPLLGAIGWSKFGPAEELLLGGANPDAQDGKGRTALHLMLGKGSAAGHFAMFVAAGARGDIADADGRTAVELLRRKRDPVWKAIAEGLASISSR</sequence>
<protein>
    <submittedName>
        <fullName evidence="3">Ankyrin repeat protein</fullName>
    </submittedName>
</protein>
<dbReference type="EMBL" id="JACHLN010000004">
    <property type="protein sequence ID" value="MBB4840836.1"/>
    <property type="molecule type" value="Genomic_DNA"/>
</dbReference>
<evidence type="ECO:0000313" key="4">
    <source>
        <dbReference type="Proteomes" id="UP000575241"/>
    </source>
</evidence>
<reference evidence="3 4" key="1">
    <citation type="submission" date="2020-08" db="EMBL/GenBank/DDBJ databases">
        <title>Functional genomics of gut bacteria from endangered species of beetles.</title>
        <authorList>
            <person name="Carlos-Shanley C."/>
        </authorList>
    </citation>
    <scope>NUCLEOTIDE SEQUENCE [LARGE SCALE GENOMIC DNA]</scope>
    <source>
        <strain evidence="3 4">S00224</strain>
    </source>
</reference>
<gene>
    <name evidence="3" type="ORF">HNP52_003933</name>
</gene>
<keyword evidence="1" id="KW-0677">Repeat</keyword>
<dbReference type="PANTHER" id="PTHR24189:SF50">
    <property type="entry name" value="ANKYRIN REPEAT AND SOCS BOX PROTEIN 2"/>
    <property type="match status" value="1"/>
</dbReference>
<dbReference type="InterPro" id="IPR050745">
    <property type="entry name" value="Multifunctional_regulatory"/>
</dbReference>
<name>A0A7W7K4E0_9SPHN</name>
<accession>A0A7W7K4E0</accession>
<evidence type="ECO:0000256" key="1">
    <source>
        <dbReference type="ARBA" id="ARBA00022737"/>
    </source>
</evidence>
<dbReference type="AlphaFoldDB" id="A0A7W7K4E0"/>
<keyword evidence="4" id="KW-1185">Reference proteome</keyword>
<dbReference type="InterPro" id="IPR036770">
    <property type="entry name" value="Ankyrin_rpt-contain_sf"/>
</dbReference>
<evidence type="ECO:0000313" key="3">
    <source>
        <dbReference type="EMBL" id="MBB4840836.1"/>
    </source>
</evidence>
<keyword evidence="2" id="KW-0040">ANK repeat</keyword>
<comment type="caution">
    <text evidence="3">The sequence shown here is derived from an EMBL/GenBank/DDBJ whole genome shotgun (WGS) entry which is preliminary data.</text>
</comment>
<dbReference type="PANTHER" id="PTHR24189">
    <property type="entry name" value="MYOTROPHIN"/>
    <property type="match status" value="1"/>
</dbReference>